<dbReference type="InterPro" id="IPR039840">
    <property type="entry name" value="NAA80"/>
</dbReference>
<dbReference type="GO" id="GO:0008080">
    <property type="term" value="F:N-acetyltransferase activity"/>
    <property type="evidence" value="ECO:0007669"/>
    <property type="project" value="InterPro"/>
</dbReference>
<dbReference type="RefSeq" id="WP_113861679.1">
    <property type="nucleotide sequence ID" value="NZ_QNRO01000003.1"/>
</dbReference>
<dbReference type="GO" id="GO:1905502">
    <property type="term" value="F:acetyl-CoA binding"/>
    <property type="evidence" value="ECO:0007669"/>
    <property type="project" value="TreeGrafter"/>
</dbReference>
<dbReference type="PROSITE" id="PS51186">
    <property type="entry name" value="GNAT"/>
    <property type="match status" value="1"/>
</dbReference>
<proteinExistence type="predicted"/>
<dbReference type="Gene3D" id="3.40.630.30">
    <property type="match status" value="1"/>
</dbReference>
<dbReference type="PANTHER" id="PTHR13538:SF4">
    <property type="entry name" value="N-ALPHA-ACETYLTRANSFERASE 80"/>
    <property type="match status" value="1"/>
</dbReference>
<dbReference type="EMBL" id="QNRO01000003">
    <property type="protein sequence ID" value="RBP32547.1"/>
    <property type="molecule type" value="Genomic_DNA"/>
</dbReference>
<dbReference type="AlphaFoldDB" id="A0A366GWJ2"/>
<dbReference type="InterPro" id="IPR016181">
    <property type="entry name" value="Acyl_CoA_acyltransferase"/>
</dbReference>
<dbReference type="Pfam" id="PF00583">
    <property type="entry name" value="Acetyltransf_1"/>
    <property type="match status" value="1"/>
</dbReference>
<gene>
    <name evidence="2" type="ORF">DET50_103107</name>
</gene>
<dbReference type="Proteomes" id="UP000252995">
    <property type="component" value="Unassembled WGS sequence"/>
</dbReference>
<reference evidence="2 3" key="1">
    <citation type="submission" date="2018-06" db="EMBL/GenBank/DDBJ databases">
        <title>Freshwater and sediment microbial communities from various areas in North America, analyzing microbe dynamics in response to fracking.</title>
        <authorList>
            <person name="Lamendella R."/>
        </authorList>
    </citation>
    <scope>NUCLEOTIDE SEQUENCE [LARGE SCALE GENOMIC DNA]</scope>
    <source>
        <strain evidence="2 3">114J</strain>
    </source>
</reference>
<dbReference type="GO" id="GO:0005737">
    <property type="term" value="C:cytoplasm"/>
    <property type="evidence" value="ECO:0007669"/>
    <property type="project" value="TreeGrafter"/>
</dbReference>
<feature type="domain" description="N-acetyltransferase" evidence="1">
    <location>
        <begin position="3"/>
        <end position="153"/>
    </location>
</feature>
<dbReference type="CDD" id="cd04301">
    <property type="entry name" value="NAT_SF"/>
    <property type="match status" value="1"/>
</dbReference>
<dbReference type="PANTHER" id="PTHR13538">
    <property type="entry name" value="N-ACETYLTRANSFERASE 6"/>
    <property type="match status" value="1"/>
</dbReference>
<dbReference type="SUPFAM" id="SSF55729">
    <property type="entry name" value="Acyl-CoA N-acyltransferases (Nat)"/>
    <property type="match status" value="1"/>
</dbReference>
<comment type="caution">
    <text evidence="2">The sequence shown here is derived from an EMBL/GenBank/DDBJ whole genome shotgun (WGS) entry which is preliminary data.</text>
</comment>
<accession>A0A366GWJ2</accession>
<dbReference type="OrthoDB" id="9797178at2"/>
<dbReference type="InterPro" id="IPR000182">
    <property type="entry name" value="GNAT_dom"/>
</dbReference>
<name>A0A366GWJ2_9GAMM</name>
<keyword evidence="2" id="KW-0808">Transferase</keyword>
<organism evidence="2 3">
    <name type="scientific">Marinobacter pelagius</name>
    <dbReference type="NCBI Taxonomy" id="379482"/>
    <lineage>
        <taxon>Bacteria</taxon>
        <taxon>Pseudomonadati</taxon>
        <taxon>Pseudomonadota</taxon>
        <taxon>Gammaproteobacteria</taxon>
        <taxon>Pseudomonadales</taxon>
        <taxon>Marinobacteraceae</taxon>
        <taxon>Marinobacter</taxon>
    </lineage>
</organism>
<protein>
    <submittedName>
        <fullName evidence="2">Acetyltransferase (GNAT) family protein</fullName>
    </submittedName>
</protein>
<evidence type="ECO:0000313" key="3">
    <source>
        <dbReference type="Proteomes" id="UP000252995"/>
    </source>
</evidence>
<evidence type="ECO:0000313" key="2">
    <source>
        <dbReference type="EMBL" id="RBP32547.1"/>
    </source>
</evidence>
<evidence type="ECO:0000259" key="1">
    <source>
        <dbReference type="PROSITE" id="PS51186"/>
    </source>
</evidence>
<sequence>MSIAIQALEPRFIGQLATWHQAEWYHLDDTVTEAVRRKRLAEHCDTRSLPATFVALEDGELVGSICLVAHDTSDRPQYSPWLSRIFVAPEHRGKGIGRALIDRAKAEMRRQGHDALYLITEDKGPYYARMGWNKVENYKLNDHPVEIMKISLHGSSSKRGEHNEKTDP</sequence>